<proteinExistence type="predicted"/>
<name>A0A7R9QJV6_9ACAR</name>
<feature type="domain" description="SH3" evidence="3">
    <location>
        <begin position="186"/>
        <end position="244"/>
    </location>
</feature>
<reference evidence="4" key="1">
    <citation type="submission" date="2020-11" db="EMBL/GenBank/DDBJ databases">
        <authorList>
            <person name="Tran Van P."/>
        </authorList>
    </citation>
    <scope>NUCLEOTIDE SEQUENCE</scope>
</reference>
<dbReference type="SMART" id="SM00326">
    <property type="entry name" value="SH3"/>
    <property type="match status" value="2"/>
</dbReference>
<keyword evidence="5" id="KW-1185">Reference proteome</keyword>
<dbReference type="CDD" id="cd11837">
    <property type="entry name" value="SH3_Intersectin_2"/>
    <property type="match status" value="1"/>
</dbReference>
<dbReference type="InterPro" id="IPR001452">
    <property type="entry name" value="SH3_domain"/>
</dbReference>
<dbReference type="Proteomes" id="UP000759131">
    <property type="component" value="Unassembled WGS sequence"/>
</dbReference>
<dbReference type="PANTHER" id="PTHR46026:SF1">
    <property type="entry name" value="RHO-TYPE GUANINE NUCLEOTIDE EXCHANGE FACTOR, ISOFORM F"/>
    <property type="match status" value="1"/>
</dbReference>
<feature type="non-terminal residue" evidence="4">
    <location>
        <position position="250"/>
    </location>
</feature>
<evidence type="ECO:0000313" key="5">
    <source>
        <dbReference type="Proteomes" id="UP000759131"/>
    </source>
</evidence>
<evidence type="ECO:0000313" key="4">
    <source>
        <dbReference type="EMBL" id="CAD7648523.1"/>
    </source>
</evidence>
<dbReference type="SUPFAM" id="SSF50044">
    <property type="entry name" value="SH3-domain"/>
    <property type="match status" value="2"/>
</dbReference>
<dbReference type="PROSITE" id="PS50002">
    <property type="entry name" value="SH3"/>
    <property type="match status" value="2"/>
</dbReference>
<dbReference type="PRINTS" id="PR00452">
    <property type="entry name" value="SH3DOMAIN"/>
</dbReference>
<sequence length="250" mass="27900">MIEKTTQLANAYDMKRLEAQEFRDCQSVHVNEDVNAGWGQAVPTDVEWPTDNSALKSSATVTKVKYRCLYAFTARNQDELTVEPGDIVIVDRSACSEPGWLSGQVRDHVGWFPEAYVELMEGESIKNENETNFELRRTPLEGIAEEPQNGNESEVIATKVSTQFSAPDDSSFQPSIADPKSSELTADTIKAVAQYPWKAKEDNHLSFAKGDIIIIKEQQDMWWFGQIGDTSGWFPKSYVKPIGEGGNVAQ</sequence>
<accession>A0A7R9QJV6</accession>
<dbReference type="Pfam" id="PF00018">
    <property type="entry name" value="SH3_1"/>
    <property type="match status" value="1"/>
</dbReference>
<organism evidence="4">
    <name type="scientific">Medioppia subpectinata</name>
    <dbReference type="NCBI Taxonomy" id="1979941"/>
    <lineage>
        <taxon>Eukaryota</taxon>
        <taxon>Metazoa</taxon>
        <taxon>Ecdysozoa</taxon>
        <taxon>Arthropoda</taxon>
        <taxon>Chelicerata</taxon>
        <taxon>Arachnida</taxon>
        <taxon>Acari</taxon>
        <taxon>Acariformes</taxon>
        <taxon>Sarcoptiformes</taxon>
        <taxon>Oribatida</taxon>
        <taxon>Brachypylina</taxon>
        <taxon>Oppioidea</taxon>
        <taxon>Oppiidae</taxon>
        <taxon>Medioppia</taxon>
    </lineage>
</organism>
<keyword evidence="1 2" id="KW-0728">SH3 domain</keyword>
<protein>
    <recommendedName>
        <fullName evidence="3">SH3 domain-containing protein</fullName>
    </recommendedName>
</protein>
<dbReference type="EMBL" id="CAJPIZ010043743">
    <property type="protein sequence ID" value="CAG2122029.1"/>
    <property type="molecule type" value="Genomic_DNA"/>
</dbReference>
<dbReference type="Pfam" id="PF14604">
    <property type="entry name" value="SH3_9"/>
    <property type="match status" value="1"/>
</dbReference>
<evidence type="ECO:0000256" key="1">
    <source>
        <dbReference type="ARBA" id="ARBA00022443"/>
    </source>
</evidence>
<dbReference type="OrthoDB" id="207120at2759"/>
<evidence type="ECO:0000259" key="3">
    <source>
        <dbReference type="PROSITE" id="PS50002"/>
    </source>
</evidence>
<dbReference type="EMBL" id="OC898318">
    <property type="protein sequence ID" value="CAD7648523.1"/>
    <property type="molecule type" value="Genomic_DNA"/>
</dbReference>
<feature type="domain" description="SH3" evidence="3">
    <location>
        <begin position="61"/>
        <end position="122"/>
    </location>
</feature>
<evidence type="ECO:0000256" key="2">
    <source>
        <dbReference type="PROSITE-ProRule" id="PRU00192"/>
    </source>
</evidence>
<dbReference type="Gene3D" id="2.30.30.40">
    <property type="entry name" value="SH3 Domains"/>
    <property type="match status" value="2"/>
</dbReference>
<dbReference type="AlphaFoldDB" id="A0A7R9QJV6"/>
<dbReference type="InterPro" id="IPR036028">
    <property type="entry name" value="SH3-like_dom_sf"/>
</dbReference>
<dbReference type="PANTHER" id="PTHR46026">
    <property type="entry name" value="RHO-TYPE GUANINE NUCLEOTIDE EXCHANGE FACTOR, ISOFORM F"/>
    <property type="match status" value="1"/>
</dbReference>
<gene>
    <name evidence="4" type="ORF">OSB1V03_LOCUS21975</name>
</gene>